<reference evidence="4 5" key="1">
    <citation type="submission" date="2019-09" db="EMBL/GenBank/DDBJ databases">
        <title>Bird 10,000 Genomes (B10K) Project - Family phase.</title>
        <authorList>
            <person name="Zhang G."/>
        </authorList>
    </citation>
    <scope>NUCLEOTIDE SEQUENCE [LARGE SCALE GENOMIC DNA]</scope>
    <source>
        <strain evidence="4">B10K-DU-001-78</strain>
        <tissue evidence="4">Muscle</tissue>
    </source>
</reference>
<dbReference type="GO" id="GO:0005506">
    <property type="term" value="F:iron ion binding"/>
    <property type="evidence" value="ECO:0007669"/>
    <property type="project" value="InterPro"/>
</dbReference>
<evidence type="ECO:0000313" key="5">
    <source>
        <dbReference type="Proteomes" id="UP000557230"/>
    </source>
</evidence>
<feature type="non-terminal residue" evidence="4">
    <location>
        <position position="105"/>
    </location>
</feature>
<keyword evidence="2" id="KW-0479">Metal-binding</keyword>
<dbReference type="OrthoDB" id="3934656at2759"/>
<dbReference type="Gene3D" id="1.10.630.10">
    <property type="entry name" value="Cytochrome P450"/>
    <property type="match status" value="1"/>
</dbReference>
<dbReference type="AlphaFoldDB" id="A0A7L1GZ88"/>
<comment type="caution">
    <text evidence="4">The sequence shown here is derived from an EMBL/GenBank/DDBJ whole genome shotgun (WGS) entry which is preliminary data.</text>
</comment>
<dbReference type="PANTHER" id="PTHR24300">
    <property type="entry name" value="CYTOCHROME P450 508A4-RELATED"/>
    <property type="match status" value="1"/>
</dbReference>
<dbReference type="Proteomes" id="UP000557230">
    <property type="component" value="Unassembled WGS sequence"/>
</dbReference>
<proteinExistence type="inferred from homology"/>
<dbReference type="SUPFAM" id="SSF48264">
    <property type="entry name" value="Cytochrome P450"/>
    <property type="match status" value="1"/>
</dbReference>
<dbReference type="GO" id="GO:0008392">
    <property type="term" value="F:arachidonate epoxygenase activity"/>
    <property type="evidence" value="ECO:0007669"/>
    <property type="project" value="TreeGrafter"/>
</dbReference>
<keyword evidence="5" id="KW-1185">Reference proteome</keyword>
<dbReference type="GO" id="GO:0005737">
    <property type="term" value="C:cytoplasm"/>
    <property type="evidence" value="ECO:0007669"/>
    <property type="project" value="TreeGrafter"/>
</dbReference>
<dbReference type="PANTHER" id="PTHR24300:SF424">
    <property type="entry name" value="CYTOCHROME P450"/>
    <property type="match status" value="1"/>
</dbReference>
<organism evidence="4 5">
    <name type="scientific">Indicator maculatus</name>
    <name type="common">spotted honeyguide</name>
    <dbReference type="NCBI Taxonomy" id="545262"/>
    <lineage>
        <taxon>Eukaryota</taxon>
        <taxon>Metazoa</taxon>
        <taxon>Chordata</taxon>
        <taxon>Craniata</taxon>
        <taxon>Vertebrata</taxon>
        <taxon>Euteleostomi</taxon>
        <taxon>Archelosauria</taxon>
        <taxon>Archosauria</taxon>
        <taxon>Dinosauria</taxon>
        <taxon>Saurischia</taxon>
        <taxon>Theropoda</taxon>
        <taxon>Coelurosauria</taxon>
        <taxon>Aves</taxon>
        <taxon>Neognathae</taxon>
        <taxon>Neoaves</taxon>
        <taxon>Telluraves</taxon>
        <taxon>Coraciimorphae</taxon>
        <taxon>Piciformes</taxon>
        <taxon>Indicatoridae</taxon>
        <taxon>Indicator</taxon>
    </lineage>
</organism>
<dbReference type="GO" id="GO:0016712">
    <property type="term" value="F:oxidoreductase activity, acting on paired donors, with incorporation or reduction of molecular oxygen, reduced flavin or flavoprotein as one donor, and incorporation of one atom of oxygen"/>
    <property type="evidence" value="ECO:0007669"/>
    <property type="project" value="TreeGrafter"/>
</dbReference>
<evidence type="ECO:0000313" key="4">
    <source>
        <dbReference type="EMBL" id="NXN18576.1"/>
    </source>
</evidence>
<accession>A0A7L1GZ88</accession>
<dbReference type="GO" id="GO:0020037">
    <property type="term" value="F:heme binding"/>
    <property type="evidence" value="ECO:0007669"/>
    <property type="project" value="InterPro"/>
</dbReference>
<sequence>NVICSIVFGQRFDYQDETFLNLLKMINESFQEMSTPWAQLYDMAESLLQYFPGPHLRIPKLLSRMRTFIASRVQSNAQTLDPDHPRDFIDCFLIQMQKVRAPPGS</sequence>
<feature type="non-terminal residue" evidence="4">
    <location>
        <position position="1"/>
    </location>
</feature>
<gene>
    <name evidence="4" type="primary">Cyp2g1</name>
    <name evidence="4" type="ORF">INDMAC_R15103</name>
</gene>
<keyword evidence="3" id="KW-0408">Iron</keyword>
<dbReference type="GO" id="GO:0019373">
    <property type="term" value="P:epoxygenase P450 pathway"/>
    <property type="evidence" value="ECO:0007669"/>
    <property type="project" value="TreeGrafter"/>
</dbReference>
<protein>
    <submittedName>
        <fullName evidence="4">CP2G1 protein</fullName>
    </submittedName>
</protein>
<evidence type="ECO:0000256" key="3">
    <source>
        <dbReference type="ARBA" id="ARBA00023004"/>
    </source>
</evidence>
<name>A0A7L1GZ88_9PICI</name>
<dbReference type="InterPro" id="IPR050182">
    <property type="entry name" value="Cytochrome_P450_fam2"/>
</dbReference>
<evidence type="ECO:0000256" key="2">
    <source>
        <dbReference type="ARBA" id="ARBA00022723"/>
    </source>
</evidence>
<dbReference type="EMBL" id="VXBD01014189">
    <property type="protein sequence ID" value="NXN18576.1"/>
    <property type="molecule type" value="Genomic_DNA"/>
</dbReference>
<dbReference type="InterPro" id="IPR036396">
    <property type="entry name" value="Cyt_P450_sf"/>
</dbReference>
<dbReference type="GO" id="GO:0006805">
    <property type="term" value="P:xenobiotic metabolic process"/>
    <property type="evidence" value="ECO:0007669"/>
    <property type="project" value="TreeGrafter"/>
</dbReference>
<comment type="similarity">
    <text evidence="1">Belongs to the cytochrome P450 family.</text>
</comment>
<evidence type="ECO:0000256" key="1">
    <source>
        <dbReference type="ARBA" id="ARBA00010617"/>
    </source>
</evidence>
<dbReference type="InterPro" id="IPR001128">
    <property type="entry name" value="Cyt_P450"/>
</dbReference>
<dbReference type="Pfam" id="PF00067">
    <property type="entry name" value="p450"/>
    <property type="match status" value="1"/>
</dbReference>